<reference evidence="1 2" key="1">
    <citation type="submission" date="2018-05" db="EMBL/GenBank/DDBJ databases">
        <title>Description of Sphingomonas pokkalii sp nov, isolated from the rhizosphere of saline tolerant pokkali rice and its draft genome analysis.</title>
        <authorList>
            <person name="Menon R."/>
            <person name="Kumari S."/>
            <person name="Rameshkumar N."/>
        </authorList>
    </citation>
    <scope>NUCLEOTIDE SEQUENCE [LARGE SCALE GENOMIC DNA]</scope>
    <source>
        <strain evidence="1 2">L3B27</strain>
    </source>
</reference>
<comment type="caution">
    <text evidence="1">The sequence shown here is derived from an EMBL/GenBank/DDBJ whole genome shotgun (WGS) entry which is preliminary data.</text>
</comment>
<accession>A0A2U0S9Q1</accession>
<organism evidence="1 2">
    <name type="scientific">Sphingomonas pokkalii</name>
    <dbReference type="NCBI Taxonomy" id="2175090"/>
    <lineage>
        <taxon>Bacteria</taxon>
        <taxon>Pseudomonadati</taxon>
        <taxon>Pseudomonadota</taxon>
        <taxon>Alphaproteobacteria</taxon>
        <taxon>Sphingomonadales</taxon>
        <taxon>Sphingomonadaceae</taxon>
        <taxon>Sphingomonas</taxon>
    </lineage>
</organism>
<dbReference type="RefSeq" id="WP_116467514.1">
    <property type="nucleotide sequence ID" value="NZ_QENQ01000001.1"/>
</dbReference>
<keyword evidence="2" id="KW-1185">Reference proteome</keyword>
<dbReference type="OrthoDB" id="9779797at2"/>
<dbReference type="Proteomes" id="UP000245890">
    <property type="component" value="Unassembled WGS sequence"/>
</dbReference>
<evidence type="ECO:0000313" key="1">
    <source>
        <dbReference type="EMBL" id="PVX28059.1"/>
    </source>
</evidence>
<dbReference type="AlphaFoldDB" id="A0A2U0S9Q1"/>
<dbReference type="InterPro" id="IPR021365">
    <property type="entry name" value="DUF2891"/>
</dbReference>
<name>A0A2U0S9Q1_9SPHN</name>
<proteinExistence type="predicted"/>
<evidence type="ECO:0000313" key="2">
    <source>
        <dbReference type="Proteomes" id="UP000245890"/>
    </source>
</evidence>
<dbReference type="EMBL" id="QENQ01000001">
    <property type="protein sequence ID" value="PVX28059.1"/>
    <property type="molecule type" value="Genomic_DNA"/>
</dbReference>
<protein>
    <submittedName>
        <fullName evidence="1">DUF2891 domain-containing protein</fullName>
    </submittedName>
</protein>
<dbReference type="Pfam" id="PF11199">
    <property type="entry name" value="DUF2891"/>
    <property type="match status" value="1"/>
</dbReference>
<gene>
    <name evidence="1" type="ORF">DD559_00770</name>
</gene>
<sequence length="333" mass="36725">MTPDLAARFARIALGHVERAYPHKADHVMGGDADAYLPQVVHPIFYGSFDWHSCVHGYWLLARIRRLFPDLAEVAAIDALFARAFTPEKVEAERAYLDRASARGFERPYGWSWALMLAGELIVADSPHALTVQPLADAFVARFQDFLPKLHYPVRAGFHSNTAFALVLAERYARVANDGAFRTLLRDRAWLWFSNDRSAQAWEPSGEDFLSPTLTEALAMQALLPAEQFAPWFSAFLPDLAAGRPAALFTPAQVSDRSDGKIAHLDGLNLSRAWAMRSLARSVSDSVASVLNAAAAQHLATAIDEVAGDYMGEHWLASFAMLALTGTDGTRRQ</sequence>